<comment type="catalytic activity">
    <reaction evidence="1">
        <text>S-ubiquitinyl-[E2 ubiquitin-conjugating enzyme]-L-cysteine + [acceptor protein]-L-lysine = [E2 ubiquitin-conjugating enzyme]-L-cysteine + N(6)-ubiquitinyl-[acceptor protein]-L-lysine.</text>
        <dbReference type="EC" id="2.3.2.27"/>
    </reaction>
</comment>
<dbReference type="EMBL" id="LSSL01000755">
    <property type="protein sequence ID" value="OLY83772.1"/>
    <property type="molecule type" value="Genomic_DNA"/>
</dbReference>
<keyword evidence="8" id="KW-0833">Ubl conjugation pathway</keyword>
<evidence type="ECO:0000256" key="12">
    <source>
        <dbReference type="PROSITE-ProRule" id="PRU00175"/>
    </source>
</evidence>
<dbReference type="Proteomes" id="UP000187455">
    <property type="component" value="Unassembled WGS sequence"/>
</dbReference>
<evidence type="ECO:0000256" key="1">
    <source>
        <dbReference type="ARBA" id="ARBA00000900"/>
    </source>
</evidence>
<keyword evidence="7 12" id="KW-0863">Zinc-finger</keyword>
<evidence type="ECO:0000256" key="13">
    <source>
        <dbReference type="SAM" id="MobiDB-lite"/>
    </source>
</evidence>
<comment type="caution">
    <text evidence="15">The sequence shown here is derived from an EMBL/GenBank/DDBJ whole genome shotgun (WGS) entry which is preliminary data.</text>
</comment>
<evidence type="ECO:0000259" key="14">
    <source>
        <dbReference type="PROSITE" id="PS50089"/>
    </source>
</evidence>
<dbReference type="InterPro" id="IPR001841">
    <property type="entry name" value="Znf_RING"/>
</dbReference>
<dbReference type="OrthoDB" id="8062037at2759"/>
<protein>
    <recommendedName>
        <fullName evidence="3">RING-type E3 ubiquitin transferase</fullName>
        <ecNumber evidence="3">2.3.2.27</ecNumber>
    </recommendedName>
</protein>
<name>A0A1R0H3L6_9FUNG</name>
<dbReference type="InterPro" id="IPR013083">
    <property type="entry name" value="Znf_RING/FYVE/PHD"/>
</dbReference>
<evidence type="ECO:0000313" key="15">
    <source>
        <dbReference type="EMBL" id="OLY83772.1"/>
    </source>
</evidence>
<feature type="region of interest" description="Disordered" evidence="13">
    <location>
        <begin position="121"/>
        <end position="146"/>
    </location>
</feature>
<dbReference type="PANTHER" id="PTHR45977">
    <property type="entry name" value="TARGET OF ERK KINASE MPK-1"/>
    <property type="match status" value="1"/>
</dbReference>
<evidence type="ECO:0000256" key="9">
    <source>
        <dbReference type="ARBA" id="ARBA00022833"/>
    </source>
</evidence>
<dbReference type="GO" id="GO:0006511">
    <property type="term" value="P:ubiquitin-dependent protein catabolic process"/>
    <property type="evidence" value="ECO:0007669"/>
    <property type="project" value="TreeGrafter"/>
</dbReference>
<dbReference type="GO" id="GO:0016020">
    <property type="term" value="C:membrane"/>
    <property type="evidence" value="ECO:0007669"/>
    <property type="project" value="UniProtKB-SubCell"/>
</dbReference>
<dbReference type="SMART" id="SM00184">
    <property type="entry name" value="RING"/>
    <property type="match status" value="1"/>
</dbReference>
<evidence type="ECO:0000256" key="8">
    <source>
        <dbReference type="ARBA" id="ARBA00022786"/>
    </source>
</evidence>
<evidence type="ECO:0000256" key="6">
    <source>
        <dbReference type="ARBA" id="ARBA00022723"/>
    </source>
</evidence>
<evidence type="ECO:0000313" key="16">
    <source>
        <dbReference type="Proteomes" id="UP000187455"/>
    </source>
</evidence>
<comment type="subcellular location">
    <subcellularLocation>
        <location evidence="2">Membrane</location>
        <topology evidence="2">Multi-pass membrane protein</topology>
    </subcellularLocation>
</comment>
<keyword evidence="4" id="KW-0808">Transferase</keyword>
<dbReference type="GO" id="GO:0016567">
    <property type="term" value="P:protein ubiquitination"/>
    <property type="evidence" value="ECO:0007669"/>
    <property type="project" value="TreeGrafter"/>
</dbReference>
<dbReference type="Gene3D" id="3.30.40.10">
    <property type="entry name" value="Zinc/RING finger domain, C3HC4 (zinc finger)"/>
    <property type="match status" value="1"/>
</dbReference>
<proteinExistence type="predicted"/>
<evidence type="ECO:0000256" key="11">
    <source>
        <dbReference type="ARBA" id="ARBA00023136"/>
    </source>
</evidence>
<feature type="compositionally biased region" description="Low complexity" evidence="13">
    <location>
        <begin position="121"/>
        <end position="133"/>
    </location>
</feature>
<evidence type="ECO:0000256" key="7">
    <source>
        <dbReference type="ARBA" id="ARBA00022771"/>
    </source>
</evidence>
<dbReference type="EC" id="2.3.2.27" evidence="3"/>
<dbReference type="GO" id="GO:0008270">
    <property type="term" value="F:zinc ion binding"/>
    <property type="evidence" value="ECO:0007669"/>
    <property type="project" value="UniProtKB-KW"/>
</dbReference>
<keyword evidence="16" id="KW-1185">Reference proteome</keyword>
<sequence length="192" mass="21275">MIKTPTKIIRENDGNYIDEKSAEHKTDNPHMLKYSSKVFTNSSSASKTDAIGGTRNNEVLSKTEICHGSDCLICFEKINIGDDIRIIPCLHKFHKECLDQWLLERSGSCPNCRLDLHILSSPNSSQNNPSTTPAIPPPPSNQRNRDQLISNSNNLLEFSMWMSTNQRAGAAFLPGIFGAAEDNTFGNTGNNH</sequence>
<dbReference type="PANTHER" id="PTHR45977:SF4">
    <property type="entry name" value="RING-TYPE DOMAIN-CONTAINING PROTEIN"/>
    <property type="match status" value="1"/>
</dbReference>
<keyword evidence="5 15" id="KW-0812">Transmembrane</keyword>
<dbReference type="SUPFAM" id="SSF57850">
    <property type="entry name" value="RING/U-box"/>
    <property type="match status" value="1"/>
</dbReference>
<dbReference type="AlphaFoldDB" id="A0A1R0H3L6"/>
<keyword evidence="10" id="KW-1133">Transmembrane helix</keyword>
<dbReference type="GO" id="GO:0061630">
    <property type="term" value="F:ubiquitin protein ligase activity"/>
    <property type="evidence" value="ECO:0007669"/>
    <property type="project" value="UniProtKB-EC"/>
</dbReference>
<evidence type="ECO:0000256" key="3">
    <source>
        <dbReference type="ARBA" id="ARBA00012483"/>
    </source>
</evidence>
<evidence type="ECO:0000256" key="5">
    <source>
        <dbReference type="ARBA" id="ARBA00022692"/>
    </source>
</evidence>
<dbReference type="PROSITE" id="PS50089">
    <property type="entry name" value="ZF_RING_2"/>
    <property type="match status" value="1"/>
</dbReference>
<dbReference type="Pfam" id="PF13639">
    <property type="entry name" value="zf-RING_2"/>
    <property type="match status" value="1"/>
</dbReference>
<feature type="domain" description="RING-type" evidence="14">
    <location>
        <begin position="71"/>
        <end position="113"/>
    </location>
</feature>
<keyword evidence="11" id="KW-0472">Membrane</keyword>
<reference evidence="15 16" key="1">
    <citation type="journal article" date="2016" name="Mol. Biol. Evol.">
        <title>Genome-Wide Survey of Gut Fungi (Harpellales) Reveals the First Horizontally Transferred Ubiquitin Gene from a Mosquito Host.</title>
        <authorList>
            <person name="Wang Y."/>
            <person name="White M.M."/>
            <person name="Kvist S."/>
            <person name="Moncalvo J.M."/>
        </authorList>
    </citation>
    <scope>NUCLEOTIDE SEQUENCE [LARGE SCALE GENOMIC DNA]</scope>
    <source>
        <strain evidence="15 16">ALG-7-W6</strain>
    </source>
</reference>
<accession>A0A1R0H3L6</accession>
<keyword evidence="9" id="KW-0862">Zinc</keyword>
<gene>
    <name evidence="15" type="ORF">AYI68_g2078</name>
</gene>
<keyword evidence="6" id="KW-0479">Metal-binding</keyword>
<evidence type="ECO:0000256" key="2">
    <source>
        <dbReference type="ARBA" id="ARBA00004141"/>
    </source>
</evidence>
<evidence type="ECO:0000256" key="10">
    <source>
        <dbReference type="ARBA" id="ARBA00022989"/>
    </source>
</evidence>
<dbReference type="CDD" id="cd16454">
    <property type="entry name" value="RING-H2_PA-TM-RING"/>
    <property type="match status" value="1"/>
</dbReference>
<evidence type="ECO:0000256" key="4">
    <source>
        <dbReference type="ARBA" id="ARBA00022679"/>
    </source>
</evidence>
<dbReference type="STRING" id="133383.A0A1R0H3L6"/>
<organism evidence="15 16">
    <name type="scientific">Smittium mucronatum</name>
    <dbReference type="NCBI Taxonomy" id="133383"/>
    <lineage>
        <taxon>Eukaryota</taxon>
        <taxon>Fungi</taxon>
        <taxon>Fungi incertae sedis</taxon>
        <taxon>Zoopagomycota</taxon>
        <taxon>Kickxellomycotina</taxon>
        <taxon>Harpellomycetes</taxon>
        <taxon>Harpellales</taxon>
        <taxon>Legeriomycetaceae</taxon>
        <taxon>Smittium</taxon>
    </lineage>
</organism>